<evidence type="ECO:0000313" key="1">
    <source>
        <dbReference type="EMBL" id="JAP24004.1"/>
    </source>
</evidence>
<dbReference type="EMBL" id="GEDG01014859">
    <property type="protein sequence ID" value="JAP24004.1"/>
    <property type="molecule type" value="Transcribed_RNA"/>
</dbReference>
<reference evidence="1" key="1">
    <citation type="submission" date="2015-12" db="EMBL/GenBank/DDBJ databases">
        <title>Gene expression during late stages of embryo sac development: a critical building block for successful pollen-pistil interactions.</title>
        <authorList>
            <person name="Liu Y."/>
            <person name="Joly V."/>
            <person name="Sabar M."/>
            <person name="Matton D.P."/>
        </authorList>
    </citation>
    <scope>NUCLEOTIDE SEQUENCE</scope>
</reference>
<sequence length="121" mass="13866">MNGHPVEPDLGKGFITWSCWSLFHEIENLKSMYHFPEDGVQSIEMWLLGIRNEKLAPIGIRATVGHCQHPSCIVLERLPYLVIEFFSPNTCPTFPCTCWITTLDHETLYVSMKYGPIIIIT</sequence>
<protein>
    <submittedName>
        <fullName evidence="1">Putative ovule protein</fullName>
    </submittedName>
</protein>
<organism evidence="1">
    <name type="scientific">Solanum chacoense</name>
    <name type="common">Chaco potato</name>
    <dbReference type="NCBI Taxonomy" id="4108"/>
    <lineage>
        <taxon>Eukaryota</taxon>
        <taxon>Viridiplantae</taxon>
        <taxon>Streptophyta</taxon>
        <taxon>Embryophyta</taxon>
        <taxon>Tracheophyta</taxon>
        <taxon>Spermatophyta</taxon>
        <taxon>Magnoliopsida</taxon>
        <taxon>eudicotyledons</taxon>
        <taxon>Gunneridae</taxon>
        <taxon>Pentapetalae</taxon>
        <taxon>asterids</taxon>
        <taxon>lamiids</taxon>
        <taxon>Solanales</taxon>
        <taxon>Solanaceae</taxon>
        <taxon>Solanoideae</taxon>
        <taxon>Solaneae</taxon>
        <taxon>Solanum</taxon>
    </lineage>
</organism>
<dbReference type="AlphaFoldDB" id="A0A0V0HUT8"/>
<proteinExistence type="predicted"/>
<name>A0A0V0HUT8_SOLCH</name>
<accession>A0A0V0HUT8</accession>